<gene>
    <name evidence="4" type="ORF">CSB45_07020</name>
</gene>
<dbReference type="AlphaFoldDB" id="A0A2G6E727"/>
<name>A0A2G6E727_9BACT</name>
<dbReference type="InterPro" id="IPR011611">
    <property type="entry name" value="PfkB_dom"/>
</dbReference>
<protein>
    <submittedName>
        <fullName evidence="4">Ribokinase</fullName>
    </submittedName>
</protein>
<dbReference type="InterPro" id="IPR029056">
    <property type="entry name" value="Ribokinase-like"/>
</dbReference>
<dbReference type="GO" id="GO:0016301">
    <property type="term" value="F:kinase activity"/>
    <property type="evidence" value="ECO:0007669"/>
    <property type="project" value="UniProtKB-KW"/>
</dbReference>
<keyword evidence="2 4" id="KW-0418">Kinase</keyword>
<feature type="domain" description="Carbohydrate kinase PfkB" evidence="3">
    <location>
        <begin position="36"/>
        <end position="293"/>
    </location>
</feature>
<organism evidence="4 5">
    <name type="scientific">candidate division KSB3 bacterium</name>
    <dbReference type="NCBI Taxonomy" id="2044937"/>
    <lineage>
        <taxon>Bacteria</taxon>
        <taxon>candidate division KSB3</taxon>
    </lineage>
</organism>
<dbReference type="GO" id="GO:0005829">
    <property type="term" value="C:cytosol"/>
    <property type="evidence" value="ECO:0007669"/>
    <property type="project" value="TreeGrafter"/>
</dbReference>
<dbReference type="PANTHER" id="PTHR10584">
    <property type="entry name" value="SUGAR KINASE"/>
    <property type="match status" value="1"/>
</dbReference>
<keyword evidence="1" id="KW-0808">Transferase</keyword>
<dbReference type="EMBL" id="PDPS01000026">
    <property type="protein sequence ID" value="PID57571.1"/>
    <property type="molecule type" value="Genomic_DNA"/>
</dbReference>
<proteinExistence type="predicted"/>
<accession>A0A2G6E727</accession>
<dbReference type="Pfam" id="PF00294">
    <property type="entry name" value="PfkB"/>
    <property type="match status" value="1"/>
</dbReference>
<evidence type="ECO:0000313" key="4">
    <source>
        <dbReference type="EMBL" id="PID57571.1"/>
    </source>
</evidence>
<sequence>MIRMVTEMPKFDVVGIGVNDVDAFYCLPEGYQLDRKNWTEEAKIQAGGPAATASCLCAMLGWRTGFITPVGENMLSEIAKTEFVSRGVSADLFISYPQAKPVFSVVQIDPRLATRTIFSQLTDYVYINPADMVLDAVTEAHVLIADSYEPDAVMAALEAIQGKACRSVLDLESGGPEWLWRAIELGTDIIMPLHEARELTGEASPQEVLQALSKRTTAQLVVTNGSEGSWALTTNGIHHQAAFEVDARDTTGCGDVFHGAYAAGLLEGMSLALRLEFAAWMASMTATRVGGREALFSREQVPTQDLSLLSESLQAQRLFVG</sequence>
<evidence type="ECO:0000259" key="3">
    <source>
        <dbReference type="Pfam" id="PF00294"/>
    </source>
</evidence>
<dbReference type="PANTHER" id="PTHR10584:SF157">
    <property type="entry name" value="SULFOFRUCTOSE KINASE"/>
    <property type="match status" value="1"/>
</dbReference>
<reference evidence="4 5" key="1">
    <citation type="submission" date="2017-10" db="EMBL/GenBank/DDBJ databases">
        <title>Novel microbial diversity and functional potential in the marine mammal oral microbiome.</title>
        <authorList>
            <person name="Dudek N.K."/>
            <person name="Sun C.L."/>
            <person name="Burstein D."/>
            <person name="Kantor R.S."/>
            <person name="Aliaga Goltsman D.S."/>
            <person name="Bik E.M."/>
            <person name="Thomas B.C."/>
            <person name="Banfield J.F."/>
            <person name="Relman D.A."/>
        </authorList>
    </citation>
    <scope>NUCLEOTIDE SEQUENCE [LARGE SCALE GENOMIC DNA]</scope>
    <source>
        <strain evidence="4">DOLZORAL124_49_17</strain>
    </source>
</reference>
<dbReference type="Gene3D" id="3.40.1190.20">
    <property type="match status" value="1"/>
</dbReference>
<dbReference type="SUPFAM" id="SSF53613">
    <property type="entry name" value="Ribokinase-like"/>
    <property type="match status" value="1"/>
</dbReference>
<evidence type="ECO:0000256" key="2">
    <source>
        <dbReference type="ARBA" id="ARBA00022777"/>
    </source>
</evidence>
<comment type="caution">
    <text evidence="4">The sequence shown here is derived from an EMBL/GenBank/DDBJ whole genome shotgun (WGS) entry which is preliminary data.</text>
</comment>
<dbReference type="Proteomes" id="UP000229740">
    <property type="component" value="Unassembled WGS sequence"/>
</dbReference>
<evidence type="ECO:0000313" key="5">
    <source>
        <dbReference type="Proteomes" id="UP000229740"/>
    </source>
</evidence>
<evidence type="ECO:0000256" key="1">
    <source>
        <dbReference type="ARBA" id="ARBA00022679"/>
    </source>
</evidence>